<dbReference type="KEGG" id="fbe:FF125_06815"/>
<keyword evidence="1" id="KW-0812">Transmembrane</keyword>
<feature type="transmembrane region" description="Helical" evidence="1">
    <location>
        <begin position="73"/>
        <end position="93"/>
    </location>
</feature>
<dbReference type="Proteomes" id="UP000306229">
    <property type="component" value="Chromosome"/>
</dbReference>
<keyword evidence="1" id="KW-1133">Transmembrane helix</keyword>
<gene>
    <name evidence="2" type="ORF">FF125_06815</name>
</gene>
<keyword evidence="1" id="KW-0472">Membrane</keyword>
<reference evidence="2 3" key="1">
    <citation type="submission" date="2019-05" db="EMBL/GenBank/DDBJ databases">
        <title>Algicella ahnfeltiae gen. nov., sp. nov., a novel marine bacterium of the family Flavobacteriaceae isolated from a red alga.</title>
        <authorList>
            <person name="Nedashkovskaya O.I."/>
            <person name="Kukhlevskiy A.D."/>
            <person name="Kim S.-G."/>
            <person name="Zhukova N.V."/>
            <person name="Mikhailov V.V."/>
        </authorList>
    </citation>
    <scope>NUCLEOTIDE SEQUENCE [LARGE SCALE GENOMIC DNA]</scope>
    <source>
        <strain evidence="2 3">10Alg115</strain>
    </source>
</reference>
<evidence type="ECO:0000313" key="2">
    <source>
        <dbReference type="EMBL" id="QCX38153.1"/>
    </source>
</evidence>
<keyword evidence="3" id="KW-1185">Reference proteome</keyword>
<dbReference type="RefSeq" id="WP_138949056.1">
    <property type="nucleotide sequence ID" value="NZ_CP040749.1"/>
</dbReference>
<dbReference type="EMBL" id="CP040749">
    <property type="protein sequence ID" value="QCX38153.1"/>
    <property type="molecule type" value="Genomic_DNA"/>
</dbReference>
<name>A0A5B7TSI8_9FLAO</name>
<evidence type="ECO:0000313" key="3">
    <source>
        <dbReference type="Proteomes" id="UP000306229"/>
    </source>
</evidence>
<proteinExistence type="predicted"/>
<dbReference type="AlphaFoldDB" id="A0A5B7TSI8"/>
<organism evidence="2 3">
    <name type="scientific">Aureibaculum algae</name>
    <dbReference type="NCBI Taxonomy" id="2584122"/>
    <lineage>
        <taxon>Bacteria</taxon>
        <taxon>Pseudomonadati</taxon>
        <taxon>Bacteroidota</taxon>
        <taxon>Flavobacteriia</taxon>
        <taxon>Flavobacteriales</taxon>
        <taxon>Flavobacteriaceae</taxon>
        <taxon>Aureibaculum</taxon>
    </lineage>
</organism>
<sequence>MKCPKCNATINTEQINVKTDIAQCISCGTLFKISENLGNDAYDKFDITNLVDGTWYKTEHNNTIIGATTRSPVAFFMVPFMLVWSGGSLGGIYGTQLINSEFDLFQSLLGIPFIIGSIVFWSLALMSIWGKVEITLNNRGGKIFTGIGSIGLVKQFLWKDITTLTEKKATLRYPGSQGGSLIFEGQKRISFGNGLKQIRLYFLLRAIKSTINKNHWK</sequence>
<protein>
    <submittedName>
        <fullName evidence="2">Uncharacterized protein</fullName>
    </submittedName>
</protein>
<accession>A0A5B7TSI8</accession>
<dbReference type="OrthoDB" id="7059209at2"/>
<feature type="transmembrane region" description="Helical" evidence="1">
    <location>
        <begin position="105"/>
        <end position="129"/>
    </location>
</feature>
<evidence type="ECO:0000256" key="1">
    <source>
        <dbReference type="SAM" id="Phobius"/>
    </source>
</evidence>